<evidence type="ECO:0000313" key="2">
    <source>
        <dbReference type="Proteomes" id="UP001163223"/>
    </source>
</evidence>
<reference evidence="1" key="1">
    <citation type="submission" date="2022-11" db="EMBL/GenBank/DDBJ databases">
        <title>beta-Carotene-producing bacterium, Jeongeuplla avenae sp. nov., alleviates the salt stress of Arabidopsis seedlings.</title>
        <authorList>
            <person name="Jiang L."/>
            <person name="Lee J."/>
        </authorList>
    </citation>
    <scope>NUCLEOTIDE SEQUENCE</scope>
    <source>
        <strain evidence="1">DY_R2A_6</strain>
    </source>
</reference>
<name>A0ACD4NNA6_9HYPH</name>
<accession>A0ACD4NNA6</accession>
<sequence length="115" mass="12559">MSLPYFVPGIADRESLRDLARLEALAADLRAYAEGRLPTEAELAAAPLLSHWYPTPDGSAARLAGLVEGHPHVGPGGCITSRIHAVDRSYGWMRSYSRLWRLGPPVSLNDNVRPN</sequence>
<proteinExistence type="predicted"/>
<protein>
    <submittedName>
        <fullName evidence="1">Uncharacterized protein</fullName>
    </submittedName>
</protein>
<evidence type="ECO:0000313" key="1">
    <source>
        <dbReference type="EMBL" id="WAJ28405.1"/>
    </source>
</evidence>
<dbReference type="Proteomes" id="UP001163223">
    <property type="component" value="Chromosome"/>
</dbReference>
<organism evidence="1 2">
    <name type="scientific">Antarcticirhabdus aurantiaca</name>
    <dbReference type="NCBI Taxonomy" id="2606717"/>
    <lineage>
        <taxon>Bacteria</taxon>
        <taxon>Pseudomonadati</taxon>
        <taxon>Pseudomonadota</taxon>
        <taxon>Alphaproteobacteria</taxon>
        <taxon>Hyphomicrobiales</taxon>
        <taxon>Aurantimonadaceae</taxon>
        <taxon>Antarcticirhabdus</taxon>
    </lineage>
</organism>
<keyword evidence="2" id="KW-1185">Reference proteome</keyword>
<dbReference type="EMBL" id="CP113520">
    <property type="protein sequence ID" value="WAJ28405.1"/>
    <property type="molecule type" value="Genomic_DNA"/>
</dbReference>
<gene>
    <name evidence="1" type="ORF">OXU80_26945</name>
</gene>